<gene>
    <name evidence="1" type="ORF">MSPICULIGERA_LOCUS4141</name>
</gene>
<evidence type="ECO:0000313" key="1">
    <source>
        <dbReference type="EMBL" id="CAJ0565502.1"/>
    </source>
</evidence>
<organism evidence="1 2">
    <name type="scientific">Mesorhabditis spiculigera</name>
    <dbReference type="NCBI Taxonomy" id="96644"/>
    <lineage>
        <taxon>Eukaryota</taxon>
        <taxon>Metazoa</taxon>
        <taxon>Ecdysozoa</taxon>
        <taxon>Nematoda</taxon>
        <taxon>Chromadorea</taxon>
        <taxon>Rhabditida</taxon>
        <taxon>Rhabditina</taxon>
        <taxon>Rhabditomorpha</taxon>
        <taxon>Rhabditoidea</taxon>
        <taxon>Rhabditidae</taxon>
        <taxon>Mesorhabditinae</taxon>
        <taxon>Mesorhabditis</taxon>
    </lineage>
</organism>
<accession>A0AA36CBK6</accession>
<comment type="caution">
    <text evidence="1">The sequence shown here is derived from an EMBL/GenBank/DDBJ whole genome shotgun (WGS) entry which is preliminary data.</text>
</comment>
<dbReference type="EMBL" id="CATQJA010001055">
    <property type="protein sequence ID" value="CAJ0565502.1"/>
    <property type="molecule type" value="Genomic_DNA"/>
</dbReference>
<reference evidence="1" key="1">
    <citation type="submission" date="2023-06" db="EMBL/GenBank/DDBJ databases">
        <authorList>
            <person name="Delattre M."/>
        </authorList>
    </citation>
    <scope>NUCLEOTIDE SEQUENCE</scope>
    <source>
        <strain evidence="1">AF72</strain>
    </source>
</reference>
<dbReference type="AlphaFoldDB" id="A0AA36CBK6"/>
<keyword evidence="2" id="KW-1185">Reference proteome</keyword>
<name>A0AA36CBK6_9BILA</name>
<feature type="non-terminal residue" evidence="1">
    <location>
        <position position="1"/>
    </location>
</feature>
<evidence type="ECO:0000313" key="2">
    <source>
        <dbReference type="Proteomes" id="UP001177023"/>
    </source>
</evidence>
<protein>
    <submittedName>
        <fullName evidence="1">Uncharacterized protein</fullName>
    </submittedName>
</protein>
<dbReference type="Proteomes" id="UP001177023">
    <property type="component" value="Unassembled WGS sequence"/>
</dbReference>
<sequence>MMKKLKRRLSAAFRGNSNSQLNISTGPIISQPYRTWSLSDSMSQLADRLAVEGIIVEEENGVLRHPIGETRHHRAKPRTHSMYSSRMYHSSYYGDEVQFKFSGSRAD</sequence>
<proteinExistence type="predicted"/>